<feature type="compositionally biased region" description="Basic residues" evidence="1">
    <location>
        <begin position="136"/>
        <end position="145"/>
    </location>
</feature>
<feature type="region of interest" description="Disordered" evidence="1">
    <location>
        <begin position="176"/>
        <end position="234"/>
    </location>
</feature>
<reference evidence="2 3" key="1">
    <citation type="submission" date="2019-07" db="EMBL/GenBank/DDBJ databases">
        <title>Chromosome genome assembly for large yellow croaker.</title>
        <authorList>
            <person name="Xiao S."/>
        </authorList>
    </citation>
    <scope>NUCLEOTIDE SEQUENCE [LARGE SCALE GENOMIC DNA]</scope>
    <source>
        <strain evidence="2">JMULYC20181020</strain>
        <tissue evidence="2">Muscle</tissue>
    </source>
</reference>
<evidence type="ECO:0000313" key="3">
    <source>
        <dbReference type="Proteomes" id="UP000424527"/>
    </source>
</evidence>
<sequence>MTKTKDQGVCPVCGKSLYMVAKHIRQTHMVRNKVERAILNNMTTGRTVIPPGPCPIPGCTPHVLHVAKHLKGHTDITVQRTETEMAKLKKAAAIAALARLRATNPQPPMATSLDVEDPGEGSSTSHRQLCQNPDCRRHREKKHPKSNTCKGVMLPLSPVFSCCLFFPLQHKLQAHGEPELSSSSEEVEEVEAARPPQQQQPEPSSSSEEVEKVELARPPQQQPRQHRRAEETFQVLEEAEDINVLLLSRTMCRGDISDSGGA</sequence>
<dbReference type="Proteomes" id="UP000424527">
    <property type="component" value="Unassembled WGS sequence"/>
</dbReference>
<feature type="compositionally biased region" description="Polar residues" evidence="1">
    <location>
        <begin position="121"/>
        <end position="131"/>
    </location>
</feature>
<accession>A0A6G0J1M4</accession>
<name>A0A6G0J1M4_LARCR</name>
<evidence type="ECO:0000313" key="2">
    <source>
        <dbReference type="EMBL" id="KAE8297669.1"/>
    </source>
</evidence>
<protein>
    <submittedName>
        <fullName evidence="2">Uncharacterized protein</fullName>
    </submittedName>
</protein>
<dbReference type="AlphaFoldDB" id="A0A6G0J1M4"/>
<evidence type="ECO:0000256" key="1">
    <source>
        <dbReference type="SAM" id="MobiDB-lite"/>
    </source>
</evidence>
<keyword evidence="3" id="KW-1185">Reference proteome</keyword>
<comment type="caution">
    <text evidence="2">The sequence shown here is derived from an EMBL/GenBank/DDBJ whole genome shotgun (WGS) entry which is preliminary data.</text>
</comment>
<feature type="compositionally biased region" description="Low complexity" evidence="1">
    <location>
        <begin position="193"/>
        <end position="207"/>
    </location>
</feature>
<feature type="region of interest" description="Disordered" evidence="1">
    <location>
        <begin position="102"/>
        <end position="150"/>
    </location>
</feature>
<proteinExistence type="predicted"/>
<gene>
    <name evidence="2" type="ORF">D5F01_LYC04307</name>
</gene>
<organism evidence="2 3">
    <name type="scientific">Larimichthys crocea</name>
    <name type="common">Large yellow croaker</name>
    <name type="synonym">Pseudosciaena crocea</name>
    <dbReference type="NCBI Taxonomy" id="215358"/>
    <lineage>
        <taxon>Eukaryota</taxon>
        <taxon>Metazoa</taxon>
        <taxon>Chordata</taxon>
        <taxon>Craniata</taxon>
        <taxon>Vertebrata</taxon>
        <taxon>Euteleostomi</taxon>
        <taxon>Actinopterygii</taxon>
        <taxon>Neopterygii</taxon>
        <taxon>Teleostei</taxon>
        <taxon>Neoteleostei</taxon>
        <taxon>Acanthomorphata</taxon>
        <taxon>Eupercaria</taxon>
        <taxon>Sciaenidae</taxon>
        <taxon>Larimichthys</taxon>
    </lineage>
</organism>
<dbReference type="EMBL" id="REGW02000004">
    <property type="protein sequence ID" value="KAE8297669.1"/>
    <property type="molecule type" value="Genomic_DNA"/>
</dbReference>